<organism evidence="2">
    <name type="scientific">bioreactor metagenome</name>
    <dbReference type="NCBI Taxonomy" id="1076179"/>
    <lineage>
        <taxon>unclassified sequences</taxon>
        <taxon>metagenomes</taxon>
        <taxon>ecological metagenomes</taxon>
    </lineage>
</organism>
<feature type="region of interest" description="Disordered" evidence="1">
    <location>
        <begin position="48"/>
        <end position="68"/>
    </location>
</feature>
<reference evidence="2" key="1">
    <citation type="submission" date="2019-08" db="EMBL/GenBank/DDBJ databases">
        <authorList>
            <person name="Kucharzyk K."/>
            <person name="Murdoch R.W."/>
            <person name="Higgins S."/>
            <person name="Loffler F."/>
        </authorList>
    </citation>
    <scope>NUCLEOTIDE SEQUENCE</scope>
</reference>
<evidence type="ECO:0000256" key="1">
    <source>
        <dbReference type="SAM" id="MobiDB-lite"/>
    </source>
</evidence>
<proteinExistence type="predicted"/>
<feature type="region of interest" description="Disordered" evidence="1">
    <location>
        <begin position="1"/>
        <end position="24"/>
    </location>
</feature>
<feature type="compositionally biased region" description="Basic and acidic residues" evidence="1">
    <location>
        <begin position="10"/>
        <end position="20"/>
    </location>
</feature>
<comment type="caution">
    <text evidence="2">The sequence shown here is derived from an EMBL/GenBank/DDBJ whole genome shotgun (WGS) entry which is preliminary data.</text>
</comment>
<name>A0A645CCL2_9ZZZZ</name>
<gene>
    <name evidence="2" type="ORF">SDC9_121685</name>
</gene>
<dbReference type="AlphaFoldDB" id="A0A645CCL2"/>
<sequence>MRRGGLLQPRLDHAGLDHRGAGGRIDLEDTGQVLERVDDDALADGVAGARRARPAGRHGDAGRPGAGEHLFELGRAAGTYDTGRHQAVDRPVGGVEPPGQGAGVVAVGDPGPLQTGGETARRGVVRGHRRGAFGGAGTGQHGRQTHGAILPHGAIGRSGAPMAGQPCGVGSDLLDASRRDVRHGQDGGEDPAQRLEVLRGGRVDQGAADRFHVARRGLDQQVVPGGGESGPHAAAVVRAGQPLDQLGLLHPTDGVGQAGAGLVHRLGELGHPHPALLGLRE</sequence>
<accession>A0A645CCL2</accession>
<evidence type="ECO:0000313" key="2">
    <source>
        <dbReference type="EMBL" id="MPM74696.1"/>
    </source>
</evidence>
<dbReference type="EMBL" id="VSSQ01026140">
    <property type="protein sequence ID" value="MPM74696.1"/>
    <property type="molecule type" value="Genomic_DNA"/>
</dbReference>
<protein>
    <submittedName>
        <fullName evidence="2">Uncharacterized protein</fullName>
    </submittedName>
</protein>